<feature type="transmembrane region" description="Helical" evidence="2">
    <location>
        <begin position="707"/>
        <end position="729"/>
    </location>
</feature>
<feature type="transmembrane region" description="Helical" evidence="2">
    <location>
        <begin position="214"/>
        <end position="234"/>
    </location>
</feature>
<evidence type="ECO:0000256" key="2">
    <source>
        <dbReference type="SAM" id="Phobius"/>
    </source>
</evidence>
<dbReference type="EMBL" id="RCUY01000001">
    <property type="protein sequence ID" value="RLP84819.1"/>
    <property type="molecule type" value="Genomic_DNA"/>
</dbReference>
<feature type="transmembrane region" description="Helical" evidence="2">
    <location>
        <begin position="629"/>
        <end position="653"/>
    </location>
</feature>
<organism evidence="3 4">
    <name type="scientific">Mycetocola lacteus</name>
    <dbReference type="NCBI Taxonomy" id="76637"/>
    <lineage>
        <taxon>Bacteria</taxon>
        <taxon>Bacillati</taxon>
        <taxon>Actinomycetota</taxon>
        <taxon>Actinomycetes</taxon>
        <taxon>Micrococcales</taxon>
        <taxon>Microbacteriaceae</taxon>
        <taxon>Mycetocola</taxon>
    </lineage>
</organism>
<dbReference type="OrthoDB" id="2076832at2"/>
<feature type="region of interest" description="Disordered" evidence="1">
    <location>
        <begin position="109"/>
        <end position="131"/>
    </location>
</feature>
<keyword evidence="2" id="KW-0472">Membrane</keyword>
<keyword evidence="2" id="KW-0812">Transmembrane</keyword>
<dbReference type="RefSeq" id="WP_121687289.1">
    <property type="nucleotide sequence ID" value="NZ_RCUY01000001.1"/>
</dbReference>
<feature type="transmembrane region" description="Helical" evidence="2">
    <location>
        <begin position="255"/>
        <end position="282"/>
    </location>
</feature>
<keyword evidence="4" id="KW-1185">Reference proteome</keyword>
<evidence type="ECO:0000256" key="1">
    <source>
        <dbReference type="SAM" id="MobiDB-lite"/>
    </source>
</evidence>
<gene>
    <name evidence="3" type="ORF">D9V34_02135</name>
</gene>
<evidence type="ECO:0000313" key="4">
    <source>
        <dbReference type="Proteomes" id="UP000269438"/>
    </source>
</evidence>
<comment type="caution">
    <text evidence="3">The sequence shown here is derived from an EMBL/GenBank/DDBJ whole genome shotgun (WGS) entry which is preliminary data.</text>
</comment>
<feature type="transmembrane region" description="Helical" evidence="2">
    <location>
        <begin position="674"/>
        <end position="695"/>
    </location>
</feature>
<dbReference type="AlphaFoldDB" id="A0A3L7AWB0"/>
<protein>
    <recommendedName>
        <fullName evidence="5">ABC transporter permease</fullName>
    </recommendedName>
</protein>
<proteinExistence type="predicted"/>
<name>A0A3L7AWB0_9MICO</name>
<dbReference type="Proteomes" id="UP000269438">
    <property type="component" value="Unassembled WGS sequence"/>
</dbReference>
<keyword evidence="2" id="KW-1133">Transmembrane helix</keyword>
<evidence type="ECO:0000313" key="3">
    <source>
        <dbReference type="EMBL" id="RLP84819.1"/>
    </source>
</evidence>
<accession>A0A3L7AWB0</accession>
<reference evidence="3 4" key="1">
    <citation type="submission" date="2018-10" db="EMBL/GenBank/DDBJ databases">
        <authorList>
            <person name="Li J."/>
        </authorList>
    </citation>
    <scope>NUCLEOTIDE SEQUENCE [LARGE SCALE GENOMIC DNA]</scope>
    <source>
        <strain evidence="3 4">JCM 11654</strain>
    </source>
</reference>
<feature type="transmembrane region" description="Helical" evidence="2">
    <location>
        <begin position="333"/>
        <end position="357"/>
    </location>
</feature>
<feature type="transmembrane region" description="Helical" evidence="2">
    <location>
        <begin position="288"/>
        <end position="312"/>
    </location>
</feature>
<feature type="compositionally biased region" description="Low complexity" evidence="1">
    <location>
        <begin position="117"/>
        <end position="128"/>
    </location>
</feature>
<sequence length="737" mass="77882">MKTILLGLVALVICAAFGVGYMNALNAERAEFADAAARVGTPFVIPATRDDPGPVLDALTSAARSTRSNIYRTVIGATPQGASTVTQYVFLAGESSRVVDTLEVSAGRLPTADETRAGTASAGTAPSTRPERTVGELRTLWPGEERALRPLARVFDSLPAPGTYLAECPRRDCAAFTDALATALSGDPTKAPVTAADLRAARVVTLVPTATQPVYPGMLLAAGTVLVAILALYRQFREAKHAGVLRMQGIGATRAWWIISGRPIAGTALITLVLGTGIAVTLPGMHPAVLGSLAQTVGITGVLLLAVTAPTIPYLARLRIAEFIKNRRDTRAIFGLSLIASATTAVAVIVVGSGLWAGADGLNAEVKKLEIWAASTEYGVFAPLRNGDETLDIQSGSLTLIARTAGQLYPRLAARGALYVDATSYDEGLDKNSVDPDVFPALKVNPAYLARYPLRDTNGQRIRVDESERDWIILAPESYRDREEQLLATTRRNRAGAAQSSQKVLGVAAPPGVQDQSVRIIWTKNGQDVFAFSPTVGTKNAGRIRDPLIEVMTRENSTAWDAANAITGGPDGALRVPLIGGDGRKTRSSLAPILAEYGLDDNLPSLVTIGEAEQARLAYARDAQVKSGMLGGALILLLLLMTAQSLTIALERFARPIAVRGLHGHGPVHRYRELLRIGIILGFVYLAAGSGLWVLDLHPFSPAIPPLGQSLTVAAGICVLQGVAAVIIVTKRKGIRP</sequence>
<evidence type="ECO:0008006" key="5">
    <source>
        <dbReference type="Google" id="ProtNLM"/>
    </source>
</evidence>